<sequence>MLQGDKGDRPQLVHKHIYPPLGPSRLGHLLSFLGRKPRSSEDAKRGNDEAIADAYGFVSHNYGPGDQVILLTSPRHEQDPLIEAMEILARHLHDGTTPGEPSEAQTGGGMDSPARRIPIHAVAAELSSMLISTGDISLINDKLKSRSPPGIQHIISYGWSDEYSWGCSTVIDLDGGIVSREISMYETKYQTVDQMIHTTKDIIYYKSEKIPDWDKPGPIWIKVTDSPPSMLSRKPPSSTLPAGMYQHEWKGYEGEQDYSNRVVWKSTRH</sequence>
<proteinExistence type="predicted"/>
<dbReference type="AlphaFoldDB" id="A0A8H3HDS8"/>
<organism evidence="2 3">
    <name type="scientific">Rhizoctonia solani</name>
    <dbReference type="NCBI Taxonomy" id="456999"/>
    <lineage>
        <taxon>Eukaryota</taxon>
        <taxon>Fungi</taxon>
        <taxon>Dikarya</taxon>
        <taxon>Basidiomycota</taxon>
        <taxon>Agaricomycotina</taxon>
        <taxon>Agaricomycetes</taxon>
        <taxon>Cantharellales</taxon>
        <taxon>Ceratobasidiaceae</taxon>
        <taxon>Rhizoctonia</taxon>
    </lineage>
</organism>
<evidence type="ECO:0000313" key="3">
    <source>
        <dbReference type="Proteomes" id="UP000663853"/>
    </source>
</evidence>
<gene>
    <name evidence="2" type="ORF">RDB_LOCUS116587</name>
</gene>
<evidence type="ECO:0000313" key="2">
    <source>
        <dbReference type="EMBL" id="CAE6503890.1"/>
    </source>
</evidence>
<dbReference type="Proteomes" id="UP000663853">
    <property type="component" value="Unassembled WGS sequence"/>
</dbReference>
<accession>A0A8H3HDS8</accession>
<dbReference type="EMBL" id="CAJMXA010003571">
    <property type="protein sequence ID" value="CAE6503890.1"/>
    <property type="molecule type" value="Genomic_DNA"/>
</dbReference>
<comment type="caution">
    <text evidence="2">The sequence shown here is derived from an EMBL/GenBank/DDBJ whole genome shotgun (WGS) entry which is preliminary data.</text>
</comment>
<feature type="region of interest" description="Disordered" evidence="1">
    <location>
        <begin position="93"/>
        <end position="114"/>
    </location>
</feature>
<protein>
    <submittedName>
        <fullName evidence="2">Uncharacterized protein</fullName>
    </submittedName>
</protein>
<name>A0A8H3HDS8_9AGAM</name>
<evidence type="ECO:0000256" key="1">
    <source>
        <dbReference type="SAM" id="MobiDB-lite"/>
    </source>
</evidence>
<reference evidence="2" key="1">
    <citation type="submission" date="2021-01" db="EMBL/GenBank/DDBJ databases">
        <authorList>
            <person name="Kaushik A."/>
        </authorList>
    </citation>
    <scope>NUCLEOTIDE SEQUENCE</scope>
    <source>
        <strain evidence="2">AG6-10EEA</strain>
    </source>
</reference>